<protein>
    <submittedName>
        <fullName evidence="1">Uncharacterized protein</fullName>
    </submittedName>
</protein>
<dbReference type="EMBL" id="JAJFAZ020000004">
    <property type="protein sequence ID" value="KAI5335485.1"/>
    <property type="molecule type" value="Genomic_DNA"/>
</dbReference>
<dbReference type="AlphaFoldDB" id="A0AAD4Z779"/>
<name>A0AAD4Z779_PRUDU</name>
<gene>
    <name evidence="1" type="ORF">L3X38_025618</name>
</gene>
<organism evidence="1 2">
    <name type="scientific">Prunus dulcis</name>
    <name type="common">Almond</name>
    <name type="synonym">Amygdalus dulcis</name>
    <dbReference type="NCBI Taxonomy" id="3755"/>
    <lineage>
        <taxon>Eukaryota</taxon>
        <taxon>Viridiplantae</taxon>
        <taxon>Streptophyta</taxon>
        <taxon>Embryophyta</taxon>
        <taxon>Tracheophyta</taxon>
        <taxon>Spermatophyta</taxon>
        <taxon>Magnoliopsida</taxon>
        <taxon>eudicotyledons</taxon>
        <taxon>Gunneridae</taxon>
        <taxon>Pentapetalae</taxon>
        <taxon>rosids</taxon>
        <taxon>fabids</taxon>
        <taxon>Rosales</taxon>
        <taxon>Rosaceae</taxon>
        <taxon>Amygdaloideae</taxon>
        <taxon>Amygdaleae</taxon>
        <taxon>Prunus</taxon>
    </lineage>
</organism>
<comment type="caution">
    <text evidence="1">The sequence shown here is derived from an EMBL/GenBank/DDBJ whole genome shotgun (WGS) entry which is preliminary data.</text>
</comment>
<reference evidence="1 2" key="1">
    <citation type="journal article" date="2022" name="G3 (Bethesda)">
        <title>Whole-genome sequence and methylome profiling of the almond [Prunus dulcis (Mill.) D.A. Webb] cultivar 'Nonpareil'.</title>
        <authorList>
            <person name="D'Amico-Willman K.M."/>
            <person name="Ouma W.Z."/>
            <person name="Meulia T."/>
            <person name="Sideli G.M."/>
            <person name="Gradziel T.M."/>
            <person name="Fresnedo-Ramirez J."/>
        </authorList>
    </citation>
    <scope>NUCLEOTIDE SEQUENCE [LARGE SCALE GENOMIC DNA]</scope>
    <source>
        <strain evidence="1">Clone GOH B32 T37-40</strain>
    </source>
</reference>
<evidence type="ECO:0000313" key="1">
    <source>
        <dbReference type="EMBL" id="KAI5335485.1"/>
    </source>
</evidence>
<evidence type="ECO:0000313" key="2">
    <source>
        <dbReference type="Proteomes" id="UP001054821"/>
    </source>
</evidence>
<keyword evidence="2" id="KW-1185">Reference proteome</keyword>
<proteinExistence type="predicted"/>
<sequence>MKKESPPLNSTTLVKKHGENPVDFVRRFQDLALDCYDEKDEDALVKICISNIMADYKVYLENIGISQFSRLLEAVRKTSISIKLNGLEAWKSEEEECHSGASFDQQDY</sequence>
<dbReference type="Proteomes" id="UP001054821">
    <property type="component" value="Chromosome 4"/>
</dbReference>
<accession>A0AAD4Z779</accession>